<proteinExistence type="predicted"/>
<dbReference type="Gene3D" id="3.10.129.10">
    <property type="entry name" value="Hotdog Thioesterase"/>
    <property type="match status" value="1"/>
</dbReference>
<feature type="binding site" evidence="2">
    <location>
        <position position="112"/>
    </location>
    <ligand>
        <name>substrate</name>
    </ligand>
</feature>
<feature type="active site" evidence="1">
    <location>
        <position position="68"/>
    </location>
</feature>
<dbReference type="SUPFAM" id="SSF54637">
    <property type="entry name" value="Thioesterase/thiol ester dehydrase-isomerase"/>
    <property type="match status" value="1"/>
</dbReference>
<feature type="domain" description="Fluoroacetyl-CoA-specific thioesterase-like" evidence="3">
    <location>
        <begin position="15"/>
        <end position="118"/>
    </location>
</feature>
<name>A0A7L4YKN6_9ACTN</name>
<organism evidence="4 5">
    <name type="scientific">Epidermidibacterium keratini</name>
    <dbReference type="NCBI Taxonomy" id="1891644"/>
    <lineage>
        <taxon>Bacteria</taxon>
        <taxon>Bacillati</taxon>
        <taxon>Actinomycetota</taxon>
        <taxon>Actinomycetes</taxon>
        <taxon>Sporichthyales</taxon>
        <taxon>Sporichthyaceae</taxon>
        <taxon>Epidermidibacterium</taxon>
    </lineage>
</organism>
<evidence type="ECO:0000256" key="2">
    <source>
        <dbReference type="PIRSR" id="PIRSR014972-2"/>
    </source>
</evidence>
<protein>
    <submittedName>
        <fullName evidence="4">Thioesterase</fullName>
    </submittedName>
</protein>
<dbReference type="Proteomes" id="UP000463857">
    <property type="component" value="Chromosome"/>
</dbReference>
<feature type="binding site" evidence="2">
    <location>
        <position position="61"/>
    </location>
    <ligand>
        <name>CoA</name>
        <dbReference type="ChEBI" id="CHEBI:57287"/>
    </ligand>
</feature>
<keyword evidence="5" id="KW-1185">Reference proteome</keyword>
<evidence type="ECO:0000313" key="5">
    <source>
        <dbReference type="Proteomes" id="UP000463857"/>
    </source>
</evidence>
<dbReference type="InterPro" id="IPR029069">
    <property type="entry name" value="HotDog_dom_sf"/>
</dbReference>
<dbReference type="InParanoid" id="A0A7L4YKN6"/>
<dbReference type="EMBL" id="CP047156">
    <property type="protein sequence ID" value="QHB99378.1"/>
    <property type="molecule type" value="Genomic_DNA"/>
</dbReference>
<accession>A0A7L4YKN6</accession>
<feature type="active site" evidence="1">
    <location>
        <position position="42"/>
    </location>
</feature>
<dbReference type="RefSeq" id="WP_159542791.1">
    <property type="nucleotide sequence ID" value="NZ_CP047156.1"/>
</dbReference>
<reference evidence="4 5" key="1">
    <citation type="journal article" date="2018" name="Int. J. Syst. Evol. Microbiol.">
        <title>Epidermidibacterium keratini gen. nov., sp. nov., a member of the family Sporichthyaceae, isolated from keratin epidermis.</title>
        <authorList>
            <person name="Lee D.G."/>
            <person name="Trujillo M.E."/>
            <person name="Kang S."/>
            <person name="Nam J.J."/>
            <person name="Kim Y.J."/>
        </authorList>
    </citation>
    <scope>NUCLEOTIDE SEQUENCE [LARGE SCALE GENOMIC DNA]</scope>
    <source>
        <strain evidence="4 5">EPI-7</strain>
    </source>
</reference>
<evidence type="ECO:0000313" key="4">
    <source>
        <dbReference type="EMBL" id="QHB99378.1"/>
    </source>
</evidence>
<dbReference type="PIRSF" id="PIRSF014972">
    <property type="entry name" value="FlK"/>
    <property type="match status" value="1"/>
</dbReference>
<feature type="active site" evidence="1">
    <location>
        <position position="34"/>
    </location>
</feature>
<dbReference type="AlphaFoldDB" id="A0A7L4YKN6"/>
<dbReference type="KEGG" id="eke:EK0264_03140"/>
<dbReference type="PANTHER" id="PTHR36934:SF1">
    <property type="entry name" value="THIOESTERASE DOMAIN-CONTAINING PROTEIN"/>
    <property type="match status" value="1"/>
</dbReference>
<feature type="binding site" evidence="2">
    <location>
        <position position="61"/>
    </location>
    <ligand>
        <name>substrate</name>
    </ligand>
</feature>
<gene>
    <name evidence="4" type="ORF">EK0264_03140</name>
</gene>
<dbReference type="PANTHER" id="PTHR36934">
    <property type="entry name" value="BLR0278 PROTEIN"/>
    <property type="match status" value="1"/>
</dbReference>
<evidence type="ECO:0000256" key="1">
    <source>
        <dbReference type="PIRSR" id="PIRSR014972-1"/>
    </source>
</evidence>
<dbReference type="Pfam" id="PF22636">
    <property type="entry name" value="FlK"/>
    <property type="match status" value="1"/>
</dbReference>
<dbReference type="InterPro" id="IPR054485">
    <property type="entry name" value="FlK-like_dom"/>
</dbReference>
<dbReference type="InterPro" id="IPR025540">
    <property type="entry name" value="FlK"/>
</dbReference>
<dbReference type="OrthoDB" id="5243809at2"/>
<sequence>MTVEVGLAAQIEIVVGAADTAAALGSGDLQVLGTPRVLALAEQATVRAVSGVLDDTETTVGIEVALQHLRASLVGARITVDATVTAAQERRLTFEVNARDGDQVVAQGTVVRMVVDTERFLARAGS</sequence>
<evidence type="ECO:0000259" key="3">
    <source>
        <dbReference type="Pfam" id="PF22636"/>
    </source>
</evidence>